<evidence type="ECO:0000313" key="2">
    <source>
        <dbReference type="EMBL" id="MQM20346.1"/>
    </source>
</evidence>
<accession>A0A843XLZ1</accession>
<dbReference type="AlphaFoldDB" id="A0A843XLZ1"/>
<sequence length="726" mass="81637">PTDSSVFLAHLRSETWAGPLEFKARGADLTIQNFILSCSPNFSRSSPHHPTCAIADRPLRLGASSAMSSTSQEKLLTSVVSDIKAYSGDDPLRLWVRGIRRLRQCLPPKALAEKLPRFLQKCVEAFESDRRYRDDIRYLQVWILLMDHVDDPRGVLRRMEENRIGIKHATFYVAYALYYEKNKKFEKAEKMYHLGVRNLAEPAAELQKSYEQFLHRLKLHKKRISKFKEARENATSKGLSNHQRDLNIHKDDNSAGIRKAEVQILNGIQMMKMKGHQTSPLEGECQKKSGHMNMMGPQLNSAKENCENTKKFTTASRGKSILKNGIPSVHDEGEVTINAGLIGSSCVSTSTLGMTTAKTSFEHQRGADGDLVKHNSFSNDDIVVVKFVDSAIVGKSQAEDACHHGLVDPTINMKEAINAINSMFREPLEPDPKLRRKSQQIRTKANTPINNGFEVFIDENLDEGVNFIKERIGSTHHNVVETTLPTRQTETEKSKPFAGTFRILADDEDDSDCAVQTAPPTKHTESENTKPFVGAFKIFADDEDDSEYEYMDEMETKEFAERSRVPACGVNTPVVLEPKTLPSDVHDGSSILGLEYAKIKEDTVICNFVGSTVSGEREVEDACHHGLVDPTINLKEALHDINSMFGKPIDFVKTTRLKKKGQLPEQRQVAQDFSILVDEDVELPAEPPLPSHSDHCFRDFDLFEPTIFTKEAMDDINKMFGEPLDF</sequence>
<keyword evidence="3" id="KW-1185">Reference proteome</keyword>
<dbReference type="GO" id="GO:0051754">
    <property type="term" value="P:meiotic sister chromatid cohesion, centromeric"/>
    <property type="evidence" value="ECO:0007669"/>
    <property type="project" value="TreeGrafter"/>
</dbReference>
<protein>
    <recommendedName>
        <fullName evidence="1">BUB1 N-terminal domain-containing protein</fullName>
    </recommendedName>
</protein>
<dbReference type="InterPro" id="IPR013212">
    <property type="entry name" value="Mad3/Bub1_I"/>
</dbReference>
<dbReference type="OrthoDB" id="248495at2759"/>
<comment type="caution">
    <text evidence="2">The sequence shown here is derived from an EMBL/GenBank/DDBJ whole genome shotgun (WGS) entry which is preliminary data.</text>
</comment>
<dbReference type="GO" id="GO:0004672">
    <property type="term" value="F:protein kinase activity"/>
    <property type="evidence" value="ECO:0007669"/>
    <property type="project" value="TreeGrafter"/>
</dbReference>
<evidence type="ECO:0000313" key="3">
    <source>
        <dbReference type="Proteomes" id="UP000652761"/>
    </source>
</evidence>
<gene>
    <name evidence="2" type="ORF">Taro_053362</name>
</gene>
<dbReference type="PANTHER" id="PTHR14030">
    <property type="entry name" value="MITOTIC CHECKPOINT SERINE/THREONINE-PROTEIN KINASE BUB1"/>
    <property type="match status" value="1"/>
</dbReference>
<dbReference type="EMBL" id="NMUH01009733">
    <property type="protein sequence ID" value="MQM20346.1"/>
    <property type="molecule type" value="Genomic_DNA"/>
</dbReference>
<reference evidence="2" key="1">
    <citation type="submission" date="2017-07" db="EMBL/GenBank/DDBJ databases">
        <title>Taro Niue Genome Assembly and Annotation.</title>
        <authorList>
            <person name="Atibalentja N."/>
            <person name="Keating K."/>
            <person name="Fields C.J."/>
        </authorList>
    </citation>
    <scope>NUCLEOTIDE SEQUENCE</scope>
    <source>
        <strain evidence="2">Niue_2</strain>
        <tissue evidence="2">Leaf</tissue>
    </source>
</reference>
<feature type="non-terminal residue" evidence="2">
    <location>
        <position position="1"/>
    </location>
</feature>
<dbReference type="SMART" id="SM00777">
    <property type="entry name" value="Mad3_BUB1_I"/>
    <property type="match status" value="1"/>
</dbReference>
<name>A0A843XLZ1_COLES</name>
<dbReference type="PANTHER" id="PTHR14030:SF2">
    <property type="entry name" value="OS11G0128700 PROTEIN"/>
    <property type="match status" value="1"/>
</dbReference>
<dbReference type="GO" id="GO:0007094">
    <property type="term" value="P:mitotic spindle assembly checkpoint signaling"/>
    <property type="evidence" value="ECO:0007669"/>
    <property type="project" value="InterPro"/>
</dbReference>
<proteinExistence type="predicted"/>
<organism evidence="2 3">
    <name type="scientific">Colocasia esculenta</name>
    <name type="common">Wild taro</name>
    <name type="synonym">Arum esculentum</name>
    <dbReference type="NCBI Taxonomy" id="4460"/>
    <lineage>
        <taxon>Eukaryota</taxon>
        <taxon>Viridiplantae</taxon>
        <taxon>Streptophyta</taxon>
        <taxon>Embryophyta</taxon>
        <taxon>Tracheophyta</taxon>
        <taxon>Spermatophyta</taxon>
        <taxon>Magnoliopsida</taxon>
        <taxon>Liliopsida</taxon>
        <taxon>Araceae</taxon>
        <taxon>Aroideae</taxon>
        <taxon>Colocasieae</taxon>
        <taxon>Colocasia</taxon>
    </lineage>
</organism>
<dbReference type="Pfam" id="PF08311">
    <property type="entry name" value="Mad3_BUB1_I"/>
    <property type="match status" value="1"/>
</dbReference>
<evidence type="ECO:0000259" key="1">
    <source>
        <dbReference type="PROSITE" id="PS51489"/>
    </source>
</evidence>
<dbReference type="PROSITE" id="PS51489">
    <property type="entry name" value="BUB1_N"/>
    <property type="match status" value="1"/>
</dbReference>
<dbReference type="InterPro" id="IPR015661">
    <property type="entry name" value="Bub1/Mad3"/>
</dbReference>
<feature type="domain" description="BUB1 N-terminal" evidence="1">
    <location>
        <begin position="79"/>
        <end position="246"/>
    </location>
</feature>
<dbReference type="Proteomes" id="UP000652761">
    <property type="component" value="Unassembled WGS sequence"/>
</dbReference>
<dbReference type="Gene3D" id="1.25.40.430">
    <property type="match status" value="1"/>
</dbReference>